<keyword evidence="1" id="KW-0472">Membrane</keyword>
<feature type="transmembrane region" description="Helical" evidence="1">
    <location>
        <begin position="39"/>
        <end position="60"/>
    </location>
</feature>
<keyword evidence="1" id="KW-1133">Transmembrane helix</keyword>
<organism evidence="2 3">
    <name type="scientific">Flagellimonas marina</name>
    <dbReference type="NCBI Taxonomy" id="1775168"/>
    <lineage>
        <taxon>Bacteria</taxon>
        <taxon>Pseudomonadati</taxon>
        <taxon>Bacteroidota</taxon>
        <taxon>Flavobacteriia</taxon>
        <taxon>Flavobacteriales</taxon>
        <taxon>Flavobacteriaceae</taxon>
        <taxon>Flagellimonas</taxon>
    </lineage>
</organism>
<dbReference type="Proteomes" id="UP001595841">
    <property type="component" value="Unassembled WGS sequence"/>
</dbReference>
<evidence type="ECO:0000256" key="1">
    <source>
        <dbReference type="SAM" id="Phobius"/>
    </source>
</evidence>
<protein>
    <recommendedName>
        <fullName evidence="4">Prenyltransferase</fullName>
    </recommendedName>
</protein>
<keyword evidence="3" id="KW-1185">Reference proteome</keyword>
<feature type="transmembrane region" description="Helical" evidence="1">
    <location>
        <begin position="203"/>
        <end position="220"/>
    </location>
</feature>
<feature type="transmembrane region" description="Helical" evidence="1">
    <location>
        <begin position="226"/>
        <end position="243"/>
    </location>
</feature>
<feature type="transmembrane region" description="Helical" evidence="1">
    <location>
        <begin position="98"/>
        <end position="117"/>
    </location>
</feature>
<evidence type="ECO:0000313" key="2">
    <source>
        <dbReference type="EMBL" id="MFC4219237.1"/>
    </source>
</evidence>
<dbReference type="RefSeq" id="WP_379762652.1">
    <property type="nucleotide sequence ID" value="NZ_JBHSCL010000004.1"/>
</dbReference>
<feature type="transmembrane region" description="Helical" evidence="1">
    <location>
        <begin position="72"/>
        <end position="92"/>
    </location>
</feature>
<accession>A0ABV8PJZ3</accession>
<sequence length="274" mass="31850">MRTLKSIFNFYLDASIHVALAVISLTGVTFYLLDASFDTALLGFIFFGVIVCYNFVKYGVEAYKYLVVSNDYHRIIQMFSFLSFGLAFYFLIQLDREIWMAIGIMTLLSALYAVPLLPKAKNLRNLGGFKIYIVALVWAGFTVFLPVLDTKNPLQWDIWILFVQRFILVVVLILPFEIRDLQWDDARLRTLPQVLGVEKTKKIGVALTLIFFFLTFLRDGVSQSEVLLRFILCMAMIYVLMASRKMQSRYFASFWVEAIPILWLSLYWAVENYF</sequence>
<keyword evidence="1" id="KW-0812">Transmembrane</keyword>
<reference evidence="3" key="1">
    <citation type="journal article" date="2019" name="Int. J. Syst. Evol. Microbiol.">
        <title>The Global Catalogue of Microorganisms (GCM) 10K type strain sequencing project: providing services to taxonomists for standard genome sequencing and annotation.</title>
        <authorList>
            <consortium name="The Broad Institute Genomics Platform"/>
            <consortium name="The Broad Institute Genome Sequencing Center for Infectious Disease"/>
            <person name="Wu L."/>
            <person name="Ma J."/>
        </authorList>
    </citation>
    <scope>NUCLEOTIDE SEQUENCE [LARGE SCALE GENOMIC DNA]</scope>
    <source>
        <strain evidence="3">CGMCC 1.15774</strain>
    </source>
</reference>
<evidence type="ECO:0000313" key="3">
    <source>
        <dbReference type="Proteomes" id="UP001595841"/>
    </source>
</evidence>
<dbReference type="EMBL" id="JBHSCL010000004">
    <property type="protein sequence ID" value="MFC4219237.1"/>
    <property type="molecule type" value="Genomic_DNA"/>
</dbReference>
<feature type="transmembrane region" description="Helical" evidence="1">
    <location>
        <begin position="154"/>
        <end position="174"/>
    </location>
</feature>
<feature type="transmembrane region" description="Helical" evidence="1">
    <location>
        <begin position="129"/>
        <end position="148"/>
    </location>
</feature>
<proteinExistence type="predicted"/>
<feature type="transmembrane region" description="Helical" evidence="1">
    <location>
        <begin position="12"/>
        <end position="33"/>
    </location>
</feature>
<feature type="transmembrane region" description="Helical" evidence="1">
    <location>
        <begin position="250"/>
        <end position="270"/>
    </location>
</feature>
<comment type="caution">
    <text evidence="2">The sequence shown here is derived from an EMBL/GenBank/DDBJ whole genome shotgun (WGS) entry which is preliminary data.</text>
</comment>
<evidence type="ECO:0008006" key="4">
    <source>
        <dbReference type="Google" id="ProtNLM"/>
    </source>
</evidence>
<name>A0ABV8PJZ3_9FLAO</name>
<gene>
    <name evidence="2" type="ORF">ACFOWS_03795</name>
</gene>